<dbReference type="FunFam" id="3.40.50.300:FF:001028">
    <property type="entry name" value="Class II major histocompatibility complex transactivator"/>
    <property type="match status" value="1"/>
</dbReference>
<feature type="domain" description="C2" evidence="5">
    <location>
        <begin position="1816"/>
        <end position="1928"/>
    </location>
</feature>
<dbReference type="InterPro" id="IPR001611">
    <property type="entry name" value="Leu-rich_rpt"/>
</dbReference>
<organism evidence="7 8">
    <name type="scientific">Limosa lapponica baueri</name>
    <dbReference type="NCBI Taxonomy" id="1758121"/>
    <lineage>
        <taxon>Eukaryota</taxon>
        <taxon>Metazoa</taxon>
        <taxon>Chordata</taxon>
        <taxon>Craniata</taxon>
        <taxon>Vertebrata</taxon>
        <taxon>Euteleostomi</taxon>
        <taxon>Archelosauria</taxon>
        <taxon>Archosauria</taxon>
        <taxon>Dinosauria</taxon>
        <taxon>Saurischia</taxon>
        <taxon>Theropoda</taxon>
        <taxon>Coelurosauria</taxon>
        <taxon>Aves</taxon>
        <taxon>Neognathae</taxon>
        <taxon>Neoaves</taxon>
        <taxon>Charadriiformes</taxon>
        <taxon>Scolopacidae</taxon>
        <taxon>Limosa</taxon>
    </lineage>
</organism>
<dbReference type="InterPro" id="IPR000008">
    <property type="entry name" value="C2_dom"/>
</dbReference>
<dbReference type="SMART" id="SM00367">
    <property type="entry name" value="LRR_CC"/>
    <property type="match status" value="9"/>
</dbReference>
<dbReference type="InterPro" id="IPR035892">
    <property type="entry name" value="C2_domain_sf"/>
</dbReference>
<dbReference type="Gene3D" id="3.80.10.10">
    <property type="entry name" value="Ribonuclease Inhibitor"/>
    <property type="match status" value="4"/>
</dbReference>
<dbReference type="Gene3D" id="1.10.533.20">
    <property type="match status" value="1"/>
</dbReference>
<keyword evidence="8" id="KW-1185">Reference proteome</keyword>
<dbReference type="GO" id="GO:0045944">
    <property type="term" value="P:positive regulation of transcription by RNA polymerase II"/>
    <property type="evidence" value="ECO:0007669"/>
    <property type="project" value="TreeGrafter"/>
</dbReference>
<dbReference type="FunFam" id="2.60.40.150:FF:000099">
    <property type="entry name" value="Copine 3"/>
    <property type="match status" value="1"/>
</dbReference>
<dbReference type="PANTHER" id="PTHR47189:SF1">
    <property type="entry name" value="MHC CLASS II TRANSACTIVATOR"/>
    <property type="match status" value="1"/>
</dbReference>
<dbReference type="OrthoDB" id="120976at2759"/>
<dbReference type="InterPro" id="IPR032675">
    <property type="entry name" value="LRR_dom_sf"/>
</dbReference>
<dbReference type="InterPro" id="IPR027417">
    <property type="entry name" value="P-loop_NTPase"/>
</dbReference>
<evidence type="ECO:0000313" key="7">
    <source>
        <dbReference type="EMBL" id="PKU42417.1"/>
    </source>
</evidence>
<keyword evidence="3" id="KW-0547">Nucleotide-binding</keyword>
<reference evidence="8" key="2">
    <citation type="submission" date="2017-12" db="EMBL/GenBank/DDBJ databases">
        <title>Genome sequence of the Bar-tailed Godwit (Limosa lapponica baueri).</title>
        <authorList>
            <person name="Lima N.C.B."/>
            <person name="Parody-Merino A.M."/>
            <person name="Battley P.F."/>
            <person name="Fidler A.E."/>
            <person name="Prosdocimi F."/>
        </authorList>
    </citation>
    <scope>NUCLEOTIDE SEQUENCE [LARGE SCALE GENOMIC DNA]</scope>
</reference>
<gene>
    <name evidence="7" type="ORF">llap_7310</name>
</gene>
<evidence type="ECO:0000313" key="8">
    <source>
        <dbReference type="Proteomes" id="UP000233556"/>
    </source>
</evidence>
<dbReference type="GO" id="GO:0045348">
    <property type="term" value="P:positive regulation of MHC class II biosynthetic process"/>
    <property type="evidence" value="ECO:0007669"/>
    <property type="project" value="TreeGrafter"/>
</dbReference>
<evidence type="ECO:0000256" key="2">
    <source>
        <dbReference type="ARBA" id="ARBA00022737"/>
    </source>
</evidence>
<evidence type="ECO:0000259" key="6">
    <source>
        <dbReference type="PROSITE" id="PS50837"/>
    </source>
</evidence>
<protein>
    <submittedName>
        <fullName evidence="7">Protein nlrc5 isoform x1</fullName>
    </submittedName>
</protein>
<dbReference type="SUPFAM" id="SSF52540">
    <property type="entry name" value="P-loop containing nucleoside triphosphate hydrolases"/>
    <property type="match status" value="1"/>
</dbReference>
<feature type="domain" description="NACHT" evidence="6">
    <location>
        <begin position="252"/>
        <end position="388"/>
    </location>
</feature>
<sequence>MVRPPFQNDDLDLEAAIARTRPQLVEFLSHCPDWLLTTSQCFLPAVALNSLDGITDHREKVLVLLELLEKAGPATWNQFAQYLCMECDLPLDLEILLMSSAGEGLPGFFPMQNHFLHALHNLQCLWRLARRRHRSGSVSDKHIKQPRLGTQRFQKQGDSPEKYQHLFINYMRQRYGSSRRAEAAAQEQTRPLAFNQAFVNLVIRQSKASRLKDKTEKPREDVASAPEPEECADTAVKVSDLFRTVVPSGTTKVIFLFGKPGTGKTMLMHRICQKWAEGVLPQFLFTFLFEFRQLNLLKRKLTLKELLFDLFLQPEDSPDAVFQYLLENAWRTLIIFDGLDEFAANMDRSSSPKGGRALTSPLSISELFAELCHGKLLPGCTVLVTSRPKRLPDFLLNSVDLLAEIWGFDHQKVEEYVGHYFHQHSFKEQAIAHLKNNTKLLSMCLIPALCYVVCICLEYLLLKHQMSVELPQTMTQFYIKMLLIFINKQQGEGAGGEETQLNCNKAAILGLCDLALKGLEDKKLVFYVGDIPEHVKEFASLHGLLTVFEVKTSGTRPEAGYAFVHLSLQEFFAALCLMVSKRVDKNYLKKKFSLKSKWTSKNEAKTEFMESFHIFLSGLSSKECRTFLMLLAEQDEAWVQDKQDTILQSLKKLAATHLTGPKVIELCHCTFETQDLEVAQHIGSLLNFKYEFKNFRLTPLDMSALVFVINSGQDLTHLDFAGCLLDTDCLEVLAGCKNVEHLSFRSRRCGDDFAAALSKSLQRMGSLKKLELTGGSITARGMTNLVQASSQCLQLEEINLQDNQIRDLEVKRMVDLFSRMEKLKKIDLSNNNLSLNAVLILAKEVIACQNATELRVRRDTVMIYFSGPSGKVPRSLDLRWEEDKEHVTPTRFVKLCLQHRSLSSQHAKEIVAILQSCPRLSEVDLSGNKLGDEGSGCLLESLPWISISKQLDLSQNCLSVNGICSLLKSVNTCQKMLEVQVSLCRETAVLRFIEDREFASLPRRLTDSRFQASDLEQLYAVLKECHSISELDLRDCTMGPEDVTRLCQILIQCPQLTEIDIRNNTFSPYCTVLLIKSINLCERIRLVEVRVMDCAIGQEQAEELCRALEQCGWPAEVDLSRNQLGDEGLRCLLDYLHRVPVTCYLNLSHNRISQDGVLHLINAFATSGNTTEVQVSLCSKATLIIKLTSRGDTRKILRLAECNFQPEHLEKLCLLLEKCTGLTEYISSNNNVTLQAAERLLHSLRKNLGPLKISIEEPWVCKESVTNLLELAVQACGNITEIMICKDKPLFQLGVSFPRCLEKVESVTCRSNLYEPEIKQACFYQRVREKCAQLQELRWSQVELHNDEAEMLVRILLPLPELKKFGLTSSSVMPTGINYLIMGLQSCQAIEELNLGHMKLGSTAVPTLVLGLREMPSLKRLVLNHNSICNDGCGRLAEALRNMPYMEEINLSHNKIGDPGLISLAAVLLEMQNLKRINLSGNSPTPAGGEKLMEALAYCKRIEELLLSRNAFGDRTIVKLALCLPRMTNLKILHLQNNNIGPAGGMELARALVACGLLEEISHSKLLHYSSSLSENDLGEGSIRALSEGLPCLEHLRKVDLKLCGITDDASKSLSHGFQQCPSMEEIILSWNALGDGGAQELAGALPGMEKLKMLDLEKNRIGVCGATKLAEELAKCPEIQCIRTGICFYSCSRGSPDCLELLLVESMAYTVTPMPAGPVGSQYCVCKVELSVCGQNLLDRDVTSKSDPFCVLFMEVNGKWVEVSPEVVWISTSCGLPVLVSSPSVLHYEAGPRSSLSRDCLELLLVESMAYTVTPMPAGPVGSQYCVCKVELSVCGQNLLDRDVTSKSDPFCVLFMEVNGKWVELDRTETAVNNLNPAFSKKFIVDYHFEEVQKLKFALFDQDKSSMQLYEHDFLGEFSCTLGMVRL</sequence>
<name>A0A2I0U8N7_LIMLA</name>
<accession>A0A2I0U8N7</accession>
<dbReference type="InterPro" id="IPR041210">
    <property type="entry name" value="NLRC5_atypical_Card"/>
</dbReference>
<dbReference type="SUPFAM" id="SSF49562">
    <property type="entry name" value="C2 domain (Calcium/lipid-binding domain, CaLB)"/>
    <property type="match status" value="1"/>
</dbReference>
<dbReference type="GO" id="GO:0045345">
    <property type="term" value="P:positive regulation of MHC class I biosynthetic process"/>
    <property type="evidence" value="ECO:0007669"/>
    <property type="project" value="TreeGrafter"/>
</dbReference>
<dbReference type="PROSITE" id="PS50004">
    <property type="entry name" value="C2"/>
    <property type="match status" value="1"/>
</dbReference>
<dbReference type="PANTHER" id="PTHR47189">
    <property type="entry name" value="MHC CLASS II TRANSACTIVATOR"/>
    <property type="match status" value="1"/>
</dbReference>
<evidence type="ECO:0000256" key="3">
    <source>
        <dbReference type="ARBA" id="ARBA00022741"/>
    </source>
</evidence>
<dbReference type="InterPro" id="IPR041267">
    <property type="entry name" value="NLRP_HD2"/>
</dbReference>
<dbReference type="Proteomes" id="UP000233556">
    <property type="component" value="Unassembled WGS sequence"/>
</dbReference>
<dbReference type="Pfam" id="PF18461">
    <property type="entry name" value="Atypical_Card"/>
    <property type="match status" value="1"/>
</dbReference>
<dbReference type="SMART" id="SM00368">
    <property type="entry name" value="LRR_RI"/>
    <property type="match status" value="14"/>
</dbReference>
<dbReference type="GO" id="GO:0005524">
    <property type="term" value="F:ATP binding"/>
    <property type="evidence" value="ECO:0007669"/>
    <property type="project" value="UniProtKB-KW"/>
</dbReference>
<dbReference type="Gene3D" id="2.60.40.150">
    <property type="entry name" value="C2 domain"/>
    <property type="match status" value="1"/>
</dbReference>
<keyword evidence="1" id="KW-0433">Leucine-rich repeat</keyword>
<dbReference type="Pfam" id="PF17776">
    <property type="entry name" value="NLRC4_HD2"/>
    <property type="match status" value="1"/>
</dbReference>
<keyword evidence="4" id="KW-0067">ATP-binding</keyword>
<evidence type="ECO:0000259" key="5">
    <source>
        <dbReference type="PROSITE" id="PS50004"/>
    </source>
</evidence>
<dbReference type="Pfam" id="PF05729">
    <property type="entry name" value="NACHT"/>
    <property type="match status" value="1"/>
</dbReference>
<proteinExistence type="predicted"/>
<dbReference type="EMBL" id="KZ505996">
    <property type="protein sequence ID" value="PKU42417.1"/>
    <property type="molecule type" value="Genomic_DNA"/>
</dbReference>
<evidence type="ECO:0000256" key="1">
    <source>
        <dbReference type="ARBA" id="ARBA00022614"/>
    </source>
</evidence>
<dbReference type="InterPro" id="IPR007111">
    <property type="entry name" value="NACHT_NTPase"/>
</dbReference>
<evidence type="ECO:0000256" key="4">
    <source>
        <dbReference type="ARBA" id="ARBA00022840"/>
    </source>
</evidence>
<keyword evidence="2" id="KW-0677">Repeat</keyword>
<dbReference type="SUPFAM" id="SSF52047">
    <property type="entry name" value="RNI-like"/>
    <property type="match status" value="3"/>
</dbReference>
<dbReference type="CDD" id="cd04048">
    <property type="entry name" value="C2A_Copine"/>
    <property type="match status" value="1"/>
</dbReference>
<dbReference type="InterPro" id="IPR006553">
    <property type="entry name" value="Leu-rich_rpt_Cys-con_subtyp"/>
</dbReference>
<dbReference type="Pfam" id="PF13516">
    <property type="entry name" value="LRR_6"/>
    <property type="match status" value="5"/>
</dbReference>
<dbReference type="Gene3D" id="3.40.50.300">
    <property type="entry name" value="P-loop containing nucleotide triphosphate hydrolases"/>
    <property type="match status" value="1"/>
</dbReference>
<reference evidence="8" key="1">
    <citation type="submission" date="2017-11" db="EMBL/GenBank/DDBJ databases">
        <authorList>
            <person name="Lima N.C."/>
            <person name="Parody-Merino A.M."/>
            <person name="Battley P.F."/>
            <person name="Fidler A.E."/>
            <person name="Prosdocimi F."/>
        </authorList>
    </citation>
    <scope>NUCLEOTIDE SEQUENCE [LARGE SCALE GENOMIC DNA]</scope>
</reference>
<dbReference type="Pfam" id="PF00168">
    <property type="entry name" value="C2"/>
    <property type="match status" value="1"/>
</dbReference>
<dbReference type="PROSITE" id="PS50837">
    <property type="entry name" value="NACHT"/>
    <property type="match status" value="1"/>
</dbReference>